<keyword evidence="3" id="KW-1185">Reference proteome</keyword>
<proteinExistence type="predicted"/>
<dbReference type="PANTHER" id="PTHR33121">
    <property type="entry name" value="CYCLIC DI-GMP PHOSPHODIESTERASE PDEF"/>
    <property type="match status" value="1"/>
</dbReference>
<evidence type="ECO:0000313" key="3">
    <source>
        <dbReference type="Proteomes" id="UP001466893"/>
    </source>
</evidence>
<dbReference type="InterPro" id="IPR001633">
    <property type="entry name" value="EAL_dom"/>
</dbReference>
<dbReference type="CDD" id="cd01948">
    <property type="entry name" value="EAL"/>
    <property type="match status" value="1"/>
</dbReference>
<dbReference type="InterPro" id="IPR050706">
    <property type="entry name" value="Cyclic-di-GMP_PDE-like"/>
</dbReference>
<dbReference type="PROSITE" id="PS50883">
    <property type="entry name" value="EAL"/>
    <property type="match status" value="1"/>
</dbReference>
<evidence type="ECO:0000259" key="1">
    <source>
        <dbReference type="PROSITE" id="PS50883"/>
    </source>
</evidence>
<dbReference type="RefSeq" id="WP_342320897.1">
    <property type="nucleotide sequence ID" value="NZ_CP151800.1"/>
</dbReference>
<reference evidence="2 3" key="1">
    <citation type="submission" date="2024-04" db="EMBL/GenBank/DDBJ databases">
        <title>Kosakonia calanthae sp. nov., a halophilic bacterium isolated from leaves of Calanthe tiplacata.</title>
        <authorList>
            <person name="Wu P."/>
        </authorList>
    </citation>
    <scope>NUCLEOTIDE SEQUENCE [LARGE SCALE GENOMIC DNA]</scope>
    <source>
        <strain evidence="2 3">BYX6</strain>
    </source>
</reference>
<dbReference type="EMBL" id="CP151800">
    <property type="protein sequence ID" value="WZV96523.1"/>
    <property type="molecule type" value="Genomic_DNA"/>
</dbReference>
<dbReference type="PANTHER" id="PTHR33121:SF70">
    <property type="entry name" value="SIGNALING PROTEIN YKOW"/>
    <property type="match status" value="1"/>
</dbReference>
<evidence type="ECO:0000313" key="2">
    <source>
        <dbReference type="EMBL" id="WZV96523.1"/>
    </source>
</evidence>
<feature type="domain" description="EAL" evidence="1">
    <location>
        <begin position="1"/>
        <end position="245"/>
    </location>
</feature>
<dbReference type="SUPFAM" id="SSF141868">
    <property type="entry name" value="EAL domain-like"/>
    <property type="match status" value="1"/>
</dbReference>
<accession>A0ABZ3B2C0</accession>
<dbReference type="Proteomes" id="UP001466893">
    <property type="component" value="Chromosome"/>
</dbReference>
<name>A0ABZ3B2C0_9ENTR</name>
<dbReference type="Pfam" id="PF00563">
    <property type="entry name" value="EAL"/>
    <property type="match status" value="1"/>
</dbReference>
<protein>
    <submittedName>
        <fullName evidence="2">EAL domain-containing protein</fullName>
    </submittedName>
</protein>
<organism evidence="2 3">
    <name type="scientific">Kosakonia calanthes</name>
    <dbReference type="NCBI Taxonomy" id="3139408"/>
    <lineage>
        <taxon>Bacteria</taxon>
        <taxon>Pseudomonadati</taxon>
        <taxon>Pseudomonadota</taxon>
        <taxon>Gammaproteobacteria</taxon>
        <taxon>Enterobacterales</taxon>
        <taxon>Enterobacteriaceae</taxon>
        <taxon>Kosakonia</taxon>
    </lineage>
</organism>
<dbReference type="SMART" id="SM00052">
    <property type="entry name" value="EAL"/>
    <property type="match status" value="1"/>
</dbReference>
<sequence>MKITTLEISDKKILMTAEFRPIADFSGKNISRYHAAARFINADNFLDSPEPLIDLCEETEFSNNVADFLFDTICNLLKKKEQLTLAFSLPYQRLNDMDYLTTLYHQCLQNDIQPQHIEIAISEKFSGDKLINSQPFLNKAKEYGFILSLDNFGIGDLQINGLHSLPFDSIKIDRAIIHGISTDKMKQSTLQRLISDVIPTGIEVICDGAERTSDLALLKRFHADIKGYMLRRPLTCAQLQLLEDF</sequence>
<dbReference type="Gene3D" id="3.20.20.450">
    <property type="entry name" value="EAL domain"/>
    <property type="match status" value="1"/>
</dbReference>
<dbReference type="InterPro" id="IPR035919">
    <property type="entry name" value="EAL_sf"/>
</dbReference>
<gene>
    <name evidence="2" type="ORF">AAEY27_12575</name>
</gene>